<feature type="domain" description="CusB-like beta-barrel" evidence="2">
    <location>
        <begin position="153"/>
        <end position="233"/>
    </location>
</feature>
<dbReference type="PANTHER" id="PTHR30469">
    <property type="entry name" value="MULTIDRUG RESISTANCE PROTEIN MDTA"/>
    <property type="match status" value="1"/>
</dbReference>
<dbReference type="Gene3D" id="1.10.287.470">
    <property type="entry name" value="Helix hairpin bin"/>
    <property type="match status" value="1"/>
</dbReference>
<protein>
    <submittedName>
        <fullName evidence="5">Efflux RND transporter periplasmic adaptor subunit</fullName>
    </submittedName>
</protein>
<dbReference type="Gene3D" id="2.40.50.100">
    <property type="match status" value="1"/>
</dbReference>
<evidence type="ECO:0000313" key="5">
    <source>
        <dbReference type="EMBL" id="WRQ86075.1"/>
    </source>
</evidence>
<proteinExistence type="inferred from homology"/>
<dbReference type="Gene3D" id="2.40.30.170">
    <property type="match status" value="1"/>
</dbReference>
<dbReference type="Pfam" id="PF25973">
    <property type="entry name" value="BSH_CzcB"/>
    <property type="match status" value="1"/>
</dbReference>
<evidence type="ECO:0000256" key="1">
    <source>
        <dbReference type="ARBA" id="ARBA00009477"/>
    </source>
</evidence>
<dbReference type="EMBL" id="CP139781">
    <property type="protein sequence ID" value="WRQ86075.1"/>
    <property type="molecule type" value="Genomic_DNA"/>
</dbReference>
<dbReference type="Proteomes" id="UP000738431">
    <property type="component" value="Chromosome"/>
</dbReference>
<dbReference type="RefSeq" id="WP_221031586.1">
    <property type="nucleotide sequence ID" value="NZ_CP139781.1"/>
</dbReference>
<accession>A0ABZ1C3Y6</accession>
<dbReference type="NCBIfam" id="TIGR01730">
    <property type="entry name" value="RND_mfp"/>
    <property type="match status" value="1"/>
</dbReference>
<dbReference type="SUPFAM" id="SSF111369">
    <property type="entry name" value="HlyD-like secretion proteins"/>
    <property type="match status" value="1"/>
</dbReference>
<dbReference type="InterPro" id="IPR058792">
    <property type="entry name" value="Beta-barrel_RND_2"/>
</dbReference>
<dbReference type="Pfam" id="PF25954">
    <property type="entry name" value="Beta-barrel_RND_2"/>
    <property type="match status" value="1"/>
</dbReference>
<name>A0ABZ1C3Y6_9BACT</name>
<evidence type="ECO:0000259" key="2">
    <source>
        <dbReference type="Pfam" id="PF25954"/>
    </source>
</evidence>
<dbReference type="Pfam" id="PF25967">
    <property type="entry name" value="RND-MFP_C"/>
    <property type="match status" value="1"/>
</dbReference>
<reference evidence="5 6" key="1">
    <citation type="submission" date="2023-12" db="EMBL/GenBank/DDBJ databases">
        <title>Description of an unclassified Opitutus bacterium of Verrucomicrobiota.</title>
        <authorList>
            <person name="Zhang D.-F."/>
        </authorList>
    </citation>
    <scope>NUCLEOTIDE SEQUENCE [LARGE SCALE GENOMIC DNA]</scope>
    <source>
        <strain evidence="5 6">WL0086</strain>
    </source>
</reference>
<dbReference type="Gene3D" id="2.40.420.20">
    <property type="match status" value="1"/>
</dbReference>
<organism evidence="5 6">
    <name type="scientific">Actomonas aquatica</name>
    <dbReference type="NCBI Taxonomy" id="2866162"/>
    <lineage>
        <taxon>Bacteria</taxon>
        <taxon>Pseudomonadati</taxon>
        <taxon>Verrucomicrobiota</taxon>
        <taxon>Opitutia</taxon>
        <taxon>Opitutales</taxon>
        <taxon>Opitutaceae</taxon>
        <taxon>Actomonas</taxon>
    </lineage>
</organism>
<keyword evidence="6" id="KW-1185">Reference proteome</keyword>
<comment type="similarity">
    <text evidence="1">Belongs to the membrane fusion protein (MFP) (TC 8.A.1) family.</text>
</comment>
<dbReference type="PANTHER" id="PTHR30469:SF15">
    <property type="entry name" value="HLYD FAMILY OF SECRETION PROTEINS"/>
    <property type="match status" value="1"/>
</dbReference>
<dbReference type="InterPro" id="IPR058627">
    <property type="entry name" value="MdtA-like_C"/>
</dbReference>
<evidence type="ECO:0000259" key="3">
    <source>
        <dbReference type="Pfam" id="PF25967"/>
    </source>
</evidence>
<feature type="domain" description="CzcB-like barrel-sandwich hybrid" evidence="4">
    <location>
        <begin position="29"/>
        <end position="148"/>
    </location>
</feature>
<dbReference type="InterPro" id="IPR058647">
    <property type="entry name" value="BSH_CzcB-like"/>
</dbReference>
<dbReference type="InterPro" id="IPR006143">
    <property type="entry name" value="RND_pump_MFP"/>
</dbReference>
<feature type="domain" description="Multidrug resistance protein MdtA-like C-terminal permuted SH3" evidence="3">
    <location>
        <begin position="240"/>
        <end position="297"/>
    </location>
</feature>
<evidence type="ECO:0000313" key="6">
    <source>
        <dbReference type="Proteomes" id="UP000738431"/>
    </source>
</evidence>
<evidence type="ECO:0000259" key="4">
    <source>
        <dbReference type="Pfam" id="PF25973"/>
    </source>
</evidence>
<sequence>MTVSTQTFSDPIIAAGSIIPVNSVSLGFRVPGQIEAVLAADGEVVATGQVLARLDPAELRHAKTIAQAQADELSSRHHRLTQLFEAGSLTRTDFERSHAALTEAKAALDLANEQLDHTELVAPFAGKLLKHPLDVGAVVAPGVPVFTLMAEQPVWAEVHVAESQRAALALGQTVQLELPAMDSADAPSTLSGEIESIAATADPFSRTFAVRIRQANTDGRLRLGNLVTARIEAGRGRDGLLLPPPAVQREADGSLYVWLLGGDGNQVVKRAVASGGTQGEQVIIDQGLAAGDQVVVGTTAPLFDGREVKVVAP</sequence>
<gene>
    <name evidence="5" type="ORF">K1X11_014770</name>
</gene>